<keyword evidence="3" id="KW-1185">Reference proteome</keyword>
<feature type="transmembrane region" description="Helical" evidence="1">
    <location>
        <begin position="55"/>
        <end position="75"/>
    </location>
</feature>
<gene>
    <name evidence="2" type="ORF">ACFFR3_12315</name>
</gene>
<protein>
    <submittedName>
        <fullName evidence="2">Uncharacterized protein</fullName>
    </submittedName>
</protein>
<keyword evidence="1" id="KW-1133">Transmembrane helix</keyword>
<dbReference type="Proteomes" id="UP001589568">
    <property type="component" value="Unassembled WGS sequence"/>
</dbReference>
<name>A0ABV5NJB3_9ACTN</name>
<evidence type="ECO:0000313" key="3">
    <source>
        <dbReference type="Proteomes" id="UP001589568"/>
    </source>
</evidence>
<evidence type="ECO:0000256" key="1">
    <source>
        <dbReference type="SAM" id="Phobius"/>
    </source>
</evidence>
<dbReference type="EMBL" id="JBHMCF010000011">
    <property type="protein sequence ID" value="MFB9470297.1"/>
    <property type="molecule type" value="Genomic_DNA"/>
</dbReference>
<accession>A0ABV5NJB3</accession>
<organism evidence="2 3">
    <name type="scientific">Nonomuraea salmonea</name>
    <dbReference type="NCBI Taxonomy" id="46181"/>
    <lineage>
        <taxon>Bacteria</taxon>
        <taxon>Bacillati</taxon>
        <taxon>Actinomycetota</taxon>
        <taxon>Actinomycetes</taxon>
        <taxon>Streptosporangiales</taxon>
        <taxon>Streptosporangiaceae</taxon>
        <taxon>Nonomuraea</taxon>
    </lineage>
</organism>
<reference evidence="2 3" key="1">
    <citation type="submission" date="2024-09" db="EMBL/GenBank/DDBJ databases">
        <authorList>
            <person name="Sun Q."/>
            <person name="Mori K."/>
        </authorList>
    </citation>
    <scope>NUCLEOTIDE SEQUENCE [LARGE SCALE GENOMIC DNA]</scope>
    <source>
        <strain evidence="2 3">JCM 3324</strain>
    </source>
</reference>
<keyword evidence="1" id="KW-0812">Transmembrane</keyword>
<keyword evidence="1" id="KW-0472">Membrane</keyword>
<sequence>MMMVAAGGGSSRGGMSPAFAGLDMFFSPAFPLWNGEMSITEPAAKGWPPPTAMEGFGVLAAGLIVSVAGVVIRGFRK</sequence>
<proteinExistence type="predicted"/>
<comment type="caution">
    <text evidence="2">The sequence shown here is derived from an EMBL/GenBank/DDBJ whole genome shotgun (WGS) entry which is preliminary data.</text>
</comment>
<dbReference type="RefSeq" id="WP_364376915.1">
    <property type="nucleotide sequence ID" value="NZ_JBHMCF010000011.1"/>
</dbReference>
<evidence type="ECO:0000313" key="2">
    <source>
        <dbReference type="EMBL" id="MFB9470297.1"/>
    </source>
</evidence>